<evidence type="ECO:0000313" key="3">
    <source>
        <dbReference type="EMBL" id="KAF9505737.1"/>
    </source>
</evidence>
<dbReference type="AlphaFoldDB" id="A0A9P6AH30"/>
<keyword evidence="2" id="KW-0472">Membrane</keyword>
<gene>
    <name evidence="3" type="ORF">BS47DRAFT_1489710</name>
</gene>
<evidence type="ECO:0000313" key="4">
    <source>
        <dbReference type="Proteomes" id="UP000886523"/>
    </source>
</evidence>
<evidence type="ECO:0000256" key="1">
    <source>
        <dbReference type="SAM" id="Coils"/>
    </source>
</evidence>
<keyword evidence="2" id="KW-1133">Transmembrane helix</keyword>
<comment type="caution">
    <text evidence="3">The sequence shown here is derived from an EMBL/GenBank/DDBJ whole genome shotgun (WGS) entry which is preliminary data.</text>
</comment>
<name>A0A9P6AH30_9AGAM</name>
<keyword evidence="2" id="KW-0812">Transmembrane</keyword>
<keyword evidence="1" id="KW-0175">Coiled coil</keyword>
<evidence type="ECO:0000256" key="2">
    <source>
        <dbReference type="SAM" id="Phobius"/>
    </source>
</evidence>
<protein>
    <submittedName>
        <fullName evidence="3">Uncharacterized protein</fullName>
    </submittedName>
</protein>
<feature type="coiled-coil region" evidence="1">
    <location>
        <begin position="18"/>
        <end position="45"/>
    </location>
</feature>
<proteinExistence type="predicted"/>
<sequence>MNSKLLSDEGGPLDGAKASTLQSELERFRDLLKNYQETRDLIDRNGQIIQRASEAWVPDILEGIEEAQVLSDQALQKLPPIEERVMQQLQEYEQGRLRAINAEAQLSWYAASWMIKLRKVLRGEVKEKPTKLLRIAAPFILSFLLLLFVGSLGRLLLRWGLVYYRSLRGP</sequence>
<organism evidence="3 4">
    <name type="scientific">Hydnum rufescens UP504</name>
    <dbReference type="NCBI Taxonomy" id="1448309"/>
    <lineage>
        <taxon>Eukaryota</taxon>
        <taxon>Fungi</taxon>
        <taxon>Dikarya</taxon>
        <taxon>Basidiomycota</taxon>
        <taxon>Agaricomycotina</taxon>
        <taxon>Agaricomycetes</taxon>
        <taxon>Cantharellales</taxon>
        <taxon>Hydnaceae</taxon>
        <taxon>Hydnum</taxon>
    </lineage>
</organism>
<dbReference type="EMBL" id="MU129138">
    <property type="protein sequence ID" value="KAF9505737.1"/>
    <property type="molecule type" value="Genomic_DNA"/>
</dbReference>
<accession>A0A9P6AH30</accession>
<reference evidence="3" key="1">
    <citation type="journal article" date="2020" name="Nat. Commun.">
        <title>Large-scale genome sequencing of mycorrhizal fungi provides insights into the early evolution of symbiotic traits.</title>
        <authorList>
            <person name="Miyauchi S."/>
            <person name="Kiss E."/>
            <person name="Kuo A."/>
            <person name="Drula E."/>
            <person name="Kohler A."/>
            <person name="Sanchez-Garcia M."/>
            <person name="Morin E."/>
            <person name="Andreopoulos B."/>
            <person name="Barry K.W."/>
            <person name="Bonito G."/>
            <person name="Buee M."/>
            <person name="Carver A."/>
            <person name="Chen C."/>
            <person name="Cichocki N."/>
            <person name="Clum A."/>
            <person name="Culley D."/>
            <person name="Crous P.W."/>
            <person name="Fauchery L."/>
            <person name="Girlanda M."/>
            <person name="Hayes R.D."/>
            <person name="Keri Z."/>
            <person name="LaButti K."/>
            <person name="Lipzen A."/>
            <person name="Lombard V."/>
            <person name="Magnuson J."/>
            <person name="Maillard F."/>
            <person name="Murat C."/>
            <person name="Nolan M."/>
            <person name="Ohm R.A."/>
            <person name="Pangilinan J."/>
            <person name="Pereira M.F."/>
            <person name="Perotto S."/>
            <person name="Peter M."/>
            <person name="Pfister S."/>
            <person name="Riley R."/>
            <person name="Sitrit Y."/>
            <person name="Stielow J.B."/>
            <person name="Szollosi G."/>
            <person name="Zifcakova L."/>
            <person name="Stursova M."/>
            <person name="Spatafora J.W."/>
            <person name="Tedersoo L."/>
            <person name="Vaario L.M."/>
            <person name="Yamada A."/>
            <person name="Yan M."/>
            <person name="Wang P."/>
            <person name="Xu J."/>
            <person name="Bruns T."/>
            <person name="Baldrian P."/>
            <person name="Vilgalys R."/>
            <person name="Dunand C."/>
            <person name="Henrissat B."/>
            <person name="Grigoriev I.V."/>
            <person name="Hibbett D."/>
            <person name="Nagy L.G."/>
            <person name="Martin F.M."/>
        </authorList>
    </citation>
    <scope>NUCLEOTIDE SEQUENCE</scope>
    <source>
        <strain evidence="3">UP504</strain>
    </source>
</reference>
<feature type="transmembrane region" description="Helical" evidence="2">
    <location>
        <begin position="132"/>
        <end position="157"/>
    </location>
</feature>
<keyword evidence="4" id="KW-1185">Reference proteome</keyword>
<dbReference type="Proteomes" id="UP000886523">
    <property type="component" value="Unassembled WGS sequence"/>
</dbReference>